<comment type="caution">
    <text evidence="2">The sequence shown here is derived from an EMBL/GenBank/DDBJ whole genome shotgun (WGS) entry which is preliminary data.</text>
</comment>
<dbReference type="OrthoDB" id="6359816at2759"/>
<dbReference type="AlphaFoldDB" id="A0A8H6XG14"/>
<evidence type="ECO:0000256" key="1">
    <source>
        <dbReference type="SAM" id="MobiDB-lite"/>
    </source>
</evidence>
<evidence type="ECO:0008006" key="4">
    <source>
        <dbReference type="Google" id="ProtNLM"/>
    </source>
</evidence>
<dbReference type="EMBL" id="JACAZI010000019">
    <property type="protein sequence ID" value="KAF7340382.1"/>
    <property type="molecule type" value="Genomic_DNA"/>
</dbReference>
<dbReference type="Proteomes" id="UP000620124">
    <property type="component" value="Unassembled WGS sequence"/>
</dbReference>
<accession>A0A8H6XG14</accession>
<organism evidence="2 3">
    <name type="scientific">Mycena venus</name>
    <dbReference type="NCBI Taxonomy" id="2733690"/>
    <lineage>
        <taxon>Eukaryota</taxon>
        <taxon>Fungi</taxon>
        <taxon>Dikarya</taxon>
        <taxon>Basidiomycota</taxon>
        <taxon>Agaricomycotina</taxon>
        <taxon>Agaricomycetes</taxon>
        <taxon>Agaricomycetidae</taxon>
        <taxon>Agaricales</taxon>
        <taxon>Marasmiineae</taxon>
        <taxon>Mycenaceae</taxon>
        <taxon>Mycena</taxon>
    </lineage>
</organism>
<keyword evidence="3" id="KW-1185">Reference proteome</keyword>
<proteinExistence type="predicted"/>
<gene>
    <name evidence="2" type="ORF">MVEN_01957700</name>
</gene>
<feature type="region of interest" description="Disordered" evidence="1">
    <location>
        <begin position="254"/>
        <end position="291"/>
    </location>
</feature>
<protein>
    <recommendedName>
        <fullName evidence="4">BTB domain-containing protein</fullName>
    </recommendedName>
</protein>
<name>A0A8H6XG14_9AGAR</name>
<evidence type="ECO:0000313" key="3">
    <source>
        <dbReference type="Proteomes" id="UP000620124"/>
    </source>
</evidence>
<reference evidence="2" key="1">
    <citation type="submission" date="2020-05" db="EMBL/GenBank/DDBJ databases">
        <title>Mycena genomes resolve the evolution of fungal bioluminescence.</title>
        <authorList>
            <person name="Tsai I.J."/>
        </authorList>
    </citation>
    <scope>NUCLEOTIDE SEQUENCE</scope>
    <source>
        <strain evidence="2">CCC161011</strain>
    </source>
</reference>
<sequence>MLLHKGVDEWTSTGVKSTFTVLIPDDSSPTITGSTGICGWGWSFSCSVGPASTATSPILLGANLTPIPWRRVAVFFHPDLIRDANYGRITLRTETKNLRPLDDGPPSGFLTQIDLPQRHGSSKNPLGVYMRLSDATGPATIAIVVQFAAGLGMSLPRSLDPRVEAALAQTIRGEEVTDIKFYAYTRVRAGYVTRPRPMFAKLALLRGHSDSLDTYLMGVSGEAGFAESKMIDLDVDMPPGDRFLGYDYMSDSDLDSDDEGDGSSPAVETAEASTTFAAQRPLPDSVSSSRSTSPILTFRALAPRRMGRMVVVKGHAFKTWNALLYYLYTNRIIFRTSDFHQESTSQIPVCSAKSMYKLADKFGLGELKALALESLRSQLSAENIVREAFSSFTSLYPEILDIEVEVLIRHLPNLTEEVDNMLKSICDGARPQCFNVLQKIVCHPELLHPSRAASEVGFA</sequence>
<dbReference type="InterPro" id="IPR011333">
    <property type="entry name" value="SKP1/BTB/POZ_sf"/>
</dbReference>
<dbReference type="Gene3D" id="3.30.710.10">
    <property type="entry name" value="Potassium Channel Kv1.1, Chain A"/>
    <property type="match status" value="1"/>
</dbReference>
<evidence type="ECO:0000313" key="2">
    <source>
        <dbReference type="EMBL" id="KAF7340382.1"/>
    </source>
</evidence>